<reference evidence="3 4" key="1">
    <citation type="submission" date="2021-06" db="EMBL/GenBank/DDBJ databases">
        <title>Actinoplanes lichenicola sp. nov., and Actinoplanes ovalisporus sp. nov., isolated from lichen in Thailand.</title>
        <authorList>
            <person name="Saeng-In P."/>
            <person name="Kanchanasin P."/>
            <person name="Yuki M."/>
            <person name="Kudo T."/>
            <person name="Ohkuma M."/>
            <person name="Phongsopitanun W."/>
            <person name="Tanasupawat S."/>
        </authorList>
    </citation>
    <scope>NUCLEOTIDE SEQUENCE [LARGE SCALE GENOMIC DNA]</scope>
    <source>
        <strain evidence="3 4">NBRC 110975</strain>
    </source>
</reference>
<dbReference type="Pfam" id="PF03807">
    <property type="entry name" value="F420_oxidored"/>
    <property type="match status" value="1"/>
</dbReference>
<dbReference type="RefSeq" id="WP_215792602.1">
    <property type="nucleotide sequence ID" value="NZ_JAHKKG010000011.1"/>
</dbReference>
<keyword evidence="4" id="KW-1185">Reference proteome</keyword>
<evidence type="ECO:0000256" key="1">
    <source>
        <dbReference type="ARBA" id="ARBA00023002"/>
    </source>
</evidence>
<evidence type="ECO:0000313" key="3">
    <source>
        <dbReference type="EMBL" id="MBU2668339.1"/>
    </source>
</evidence>
<name>A0ABS5YY13_9ACTN</name>
<dbReference type="PANTHER" id="PTHR14239:SF10">
    <property type="entry name" value="REDUCTASE"/>
    <property type="match status" value="1"/>
</dbReference>
<dbReference type="Gene3D" id="3.40.50.720">
    <property type="entry name" value="NAD(P)-binding Rossmann-like Domain"/>
    <property type="match status" value="1"/>
</dbReference>
<feature type="domain" description="Pyrroline-5-carboxylate reductase catalytic N-terminal" evidence="2">
    <location>
        <begin position="3"/>
        <end position="93"/>
    </location>
</feature>
<evidence type="ECO:0000313" key="4">
    <source>
        <dbReference type="Proteomes" id="UP001519654"/>
    </source>
</evidence>
<dbReference type="Proteomes" id="UP001519654">
    <property type="component" value="Unassembled WGS sequence"/>
</dbReference>
<dbReference type="SUPFAM" id="SSF51735">
    <property type="entry name" value="NAD(P)-binding Rossmann-fold domains"/>
    <property type="match status" value="1"/>
</dbReference>
<dbReference type="InterPro" id="IPR051267">
    <property type="entry name" value="STEAP_metalloreductase"/>
</dbReference>
<dbReference type="InterPro" id="IPR028939">
    <property type="entry name" value="P5C_Rdtase_cat_N"/>
</dbReference>
<evidence type="ECO:0000259" key="2">
    <source>
        <dbReference type="Pfam" id="PF03807"/>
    </source>
</evidence>
<gene>
    <name evidence="3" type="ORF">KOI35_32985</name>
</gene>
<proteinExistence type="predicted"/>
<dbReference type="InterPro" id="IPR036291">
    <property type="entry name" value="NAD(P)-bd_dom_sf"/>
</dbReference>
<organism evidence="3 4">
    <name type="scientific">Paractinoplanes bogorensis</name>
    <dbReference type="NCBI Taxonomy" id="1610840"/>
    <lineage>
        <taxon>Bacteria</taxon>
        <taxon>Bacillati</taxon>
        <taxon>Actinomycetota</taxon>
        <taxon>Actinomycetes</taxon>
        <taxon>Micromonosporales</taxon>
        <taxon>Micromonosporaceae</taxon>
        <taxon>Paractinoplanes</taxon>
    </lineage>
</organism>
<keyword evidence="1" id="KW-0560">Oxidoreductase</keyword>
<sequence length="204" mass="21836">MHVGVIGAGQHGAQLAEWCAESGHDVAVSSRHPERLGSVVDHLFGHGAALPVAQTVTFADVVLFAPNWESAYEAIELAGTTLDGKIVIDATNPTSPAAGEMSGFEQLQLWAPEAHWAKALNTLPTEVLDRRRGHDPLLAEFVCSDHRDARLAASQLIREMGFAPFYAGGSETARLTEPGGPLQKHEVDVFHAQDALADALTTMR</sequence>
<dbReference type="PANTHER" id="PTHR14239">
    <property type="entry name" value="DUDULIN-RELATED"/>
    <property type="match status" value="1"/>
</dbReference>
<accession>A0ABS5YY13</accession>
<comment type="caution">
    <text evidence="3">The sequence shown here is derived from an EMBL/GenBank/DDBJ whole genome shotgun (WGS) entry which is preliminary data.</text>
</comment>
<protein>
    <submittedName>
        <fullName evidence="3">NAD(P)-binding domain-containing protein</fullName>
    </submittedName>
</protein>
<dbReference type="EMBL" id="JAHKKG010000011">
    <property type="protein sequence ID" value="MBU2668339.1"/>
    <property type="molecule type" value="Genomic_DNA"/>
</dbReference>